<evidence type="ECO:0008006" key="3">
    <source>
        <dbReference type="Google" id="ProtNLM"/>
    </source>
</evidence>
<dbReference type="AlphaFoldDB" id="A0A5P2G9L2"/>
<protein>
    <recommendedName>
        <fullName evidence="3">Tetratricopeptide repeat protein</fullName>
    </recommendedName>
</protein>
<dbReference type="KEGG" id="arac:E0W69_014915"/>
<dbReference type="RefSeq" id="WP_131330850.1">
    <property type="nucleotide sequence ID" value="NZ_CP044016.1"/>
</dbReference>
<dbReference type="PANTHER" id="PTHR16214">
    <property type="entry name" value="TRANSMEMBRANE PROTEIN 260"/>
    <property type="match status" value="1"/>
</dbReference>
<name>A0A5P2G9L2_9BACT</name>
<dbReference type="SUPFAM" id="SSF48439">
    <property type="entry name" value="Protein prenylyltransferase"/>
    <property type="match status" value="1"/>
</dbReference>
<gene>
    <name evidence="1" type="ORF">E0W69_014915</name>
</gene>
<proteinExistence type="predicted"/>
<evidence type="ECO:0000313" key="2">
    <source>
        <dbReference type="Proteomes" id="UP000292424"/>
    </source>
</evidence>
<dbReference type="Proteomes" id="UP000292424">
    <property type="component" value="Chromosome"/>
</dbReference>
<accession>A0A5P2G9L2</accession>
<reference evidence="1 2" key="1">
    <citation type="submission" date="2019-09" db="EMBL/GenBank/DDBJ databases">
        <title>Complete genome sequence of Arachidicoccus sp. B3-10 isolated from apple orchard soil.</title>
        <authorList>
            <person name="Kim H.S."/>
            <person name="Han K.-I."/>
            <person name="Suh M.K."/>
            <person name="Lee K.C."/>
            <person name="Eom M.K."/>
            <person name="Kim J.-S."/>
            <person name="Kang S.W."/>
            <person name="Sin Y."/>
            <person name="Lee J.-S."/>
        </authorList>
    </citation>
    <scope>NUCLEOTIDE SEQUENCE [LARGE SCALE GENOMIC DNA]</scope>
    <source>
        <strain evidence="1 2">B3-10</strain>
    </source>
</reference>
<dbReference type="OrthoDB" id="1398645at2"/>
<dbReference type="PANTHER" id="PTHR16214:SF3">
    <property type="entry name" value="TRANSMEMBRANE PROTEIN 260"/>
    <property type="match status" value="1"/>
</dbReference>
<keyword evidence="2" id="KW-1185">Reference proteome</keyword>
<organism evidence="1 2">
    <name type="scientific">Rhizosphaericola mali</name>
    <dbReference type="NCBI Taxonomy" id="2545455"/>
    <lineage>
        <taxon>Bacteria</taxon>
        <taxon>Pseudomonadati</taxon>
        <taxon>Bacteroidota</taxon>
        <taxon>Chitinophagia</taxon>
        <taxon>Chitinophagales</taxon>
        <taxon>Chitinophagaceae</taxon>
        <taxon>Rhizosphaericola</taxon>
    </lineage>
</organism>
<dbReference type="EMBL" id="CP044016">
    <property type="protein sequence ID" value="QES89893.1"/>
    <property type="molecule type" value="Genomic_DNA"/>
</dbReference>
<sequence length="426" mass="48683">MCIFLCVTVFFAQAQDSDSATIKKNLNKAKEEMELMFHGETPDYIKAGKLLEPIVAQDPGNAEAWYFFGYAIDQYNMSAGANMLNASLPLAIRASEAFQNCIELSDGKYKGEKLLFDPYTKILTIWGTQALKYLQKDKKDSAIWCLNQAAIRGGINQTTLGYFRQVLQECSQNSYLFTYGDMYLYYIVYLQLVEKFRPDINYIDLNLLNADWSFPLLVKSKIIPDSIATKINYPDNVKKWEDQNVTVPNYNQDAIGGDSSVSWIVNPNTKGGLTRSSVILLNLLKENAFRQDVFFVTDVPSKASLNLTINNYLQLRGLTFKMVADTAKSNLNFLESRLKRLNTIPVEDTTFKNNQDNIQVLNNYRFAYTAAAVMASNQGDSTLALELLDLCIRKYPERTLPFFANQTREWFYQLVDRAEKKQPLKW</sequence>
<dbReference type="InterPro" id="IPR052724">
    <property type="entry name" value="GT117_domain-containing"/>
</dbReference>
<evidence type="ECO:0000313" key="1">
    <source>
        <dbReference type="EMBL" id="QES89893.1"/>
    </source>
</evidence>